<dbReference type="AlphaFoldDB" id="A0A1N7EF19"/>
<protein>
    <submittedName>
        <fullName evidence="12">Peptidase inhibitor I9</fullName>
    </submittedName>
</protein>
<dbReference type="PANTHER" id="PTHR10795">
    <property type="entry name" value="PROPROTEIN CONVERTASE SUBTILISIN/KEXIN"/>
    <property type="match status" value="1"/>
</dbReference>
<comment type="similarity">
    <text evidence="1 6">Belongs to the peptidase S8 family.</text>
</comment>
<feature type="signal peptide" evidence="7">
    <location>
        <begin position="1"/>
        <end position="33"/>
    </location>
</feature>
<dbReference type="SUPFAM" id="SSF52743">
    <property type="entry name" value="Subtilisin-like"/>
    <property type="match status" value="1"/>
</dbReference>
<dbReference type="CDD" id="cd02120">
    <property type="entry name" value="PA_subtilisin_like"/>
    <property type="match status" value="1"/>
</dbReference>
<feature type="active site" description="Charge relay system" evidence="5 6">
    <location>
        <position position="584"/>
    </location>
</feature>
<evidence type="ECO:0000256" key="7">
    <source>
        <dbReference type="SAM" id="SignalP"/>
    </source>
</evidence>
<dbReference type="GO" id="GO:0004252">
    <property type="term" value="F:serine-type endopeptidase activity"/>
    <property type="evidence" value="ECO:0007669"/>
    <property type="project" value="UniProtKB-UniRule"/>
</dbReference>
<dbReference type="Pfam" id="PF17766">
    <property type="entry name" value="fn3_6"/>
    <property type="match status" value="1"/>
</dbReference>
<evidence type="ECO:0000256" key="3">
    <source>
        <dbReference type="ARBA" id="ARBA00022801"/>
    </source>
</evidence>
<dbReference type="Gene3D" id="3.30.70.80">
    <property type="entry name" value="Peptidase S8 propeptide/proteinase inhibitor I9"/>
    <property type="match status" value="1"/>
</dbReference>
<dbReference type="InterPro" id="IPR003137">
    <property type="entry name" value="PA_domain"/>
</dbReference>
<evidence type="ECO:0000256" key="1">
    <source>
        <dbReference type="ARBA" id="ARBA00011073"/>
    </source>
</evidence>
<dbReference type="PROSITE" id="PS00138">
    <property type="entry name" value="SUBTILASE_SER"/>
    <property type="match status" value="1"/>
</dbReference>
<dbReference type="Gene3D" id="3.40.50.200">
    <property type="entry name" value="Peptidase S8/S53 domain"/>
    <property type="match status" value="1"/>
</dbReference>
<dbReference type="Pfam" id="PF00082">
    <property type="entry name" value="Peptidase_S8"/>
    <property type="match status" value="1"/>
</dbReference>
<dbReference type="InterPro" id="IPR045051">
    <property type="entry name" value="SBT"/>
</dbReference>
<dbReference type="Gene3D" id="3.50.30.30">
    <property type="match status" value="1"/>
</dbReference>
<dbReference type="SUPFAM" id="SSF52025">
    <property type="entry name" value="PA domain"/>
    <property type="match status" value="1"/>
</dbReference>
<feature type="chain" id="PRO_5039537279" evidence="7">
    <location>
        <begin position="34"/>
        <end position="1022"/>
    </location>
</feature>
<organism evidence="12 13">
    <name type="scientific">Micromonospora avicenniae</name>
    <dbReference type="NCBI Taxonomy" id="1198245"/>
    <lineage>
        <taxon>Bacteria</taxon>
        <taxon>Bacillati</taxon>
        <taxon>Actinomycetota</taxon>
        <taxon>Actinomycetes</taxon>
        <taxon>Micromonosporales</taxon>
        <taxon>Micromonosporaceae</taxon>
        <taxon>Micromonospora</taxon>
    </lineage>
</organism>
<keyword evidence="2 6" id="KW-0645">Protease</keyword>
<dbReference type="PROSITE" id="PS51318">
    <property type="entry name" value="TAT"/>
    <property type="match status" value="1"/>
</dbReference>
<feature type="domain" description="Subtilisin-like protease fibronectin type-III" evidence="11">
    <location>
        <begin position="692"/>
        <end position="787"/>
    </location>
</feature>
<dbReference type="InterPro" id="IPR000209">
    <property type="entry name" value="Peptidase_S8/S53_dom"/>
</dbReference>
<evidence type="ECO:0000256" key="2">
    <source>
        <dbReference type="ARBA" id="ARBA00022670"/>
    </source>
</evidence>
<keyword evidence="3 6" id="KW-0378">Hydrolase</keyword>
<evidence type="ECO:0000259" key="11">
    <source>
        <dbReference type="Pfam" id="PF17766"/>
    </source>
</evidence>
<dbReference type="EMBL" id="FTNF01000023">
    <property type="protein sequence ID" value="SIR86644.1"/>
    <property type="molecule type" value="Genomic_DNA"/>
</dbReference>
<evidence type="ECO:0000259" key="8">
    <source>
        <dbReference type="Pfam" id="PF00082"/>
    </source>
</evidence>
<reference evidence="12 13" key="1">
    <citation type="submission" date="2017-01" db="EMBL/GenBank/DDBJ databases">
        <authorList>
            <person name="Mah S.A."/>
            <person name="Swanson W.J."/>
            <person name="Moy G.W."/>
            <person name="Vacquier V.D."/>
        </authorList>
    </citation>
    <scope>NUCLEOTIDE SEQUENCE [LARGE SCALE GENOMIC DNA]</scope>
    <source>
        <strain evidence="12 13">DSM 45758</strain>
    </source>
</reference>
<accession>A0A1N7EF19</accession>
<dbReference type="Gene3D" id="2.60.40.2310">
    <property type="match status" value="1"/>
</dbReference>
<feature type="active site" description="Charge relay system" evidence="5 6">
    <location>
        <position position="192"/>
    </location>
</feature>
<evidence type="ECO:0000259" key="9">
    <source>
        <dbReference type="Pfam" id="PF02225"/>
    </source>
</evidence>
<dbReference type="GO" id="GO:0006508">
    <property type="term" value="P:proteolysis"/>
    <property type="evidence" value="ECO:0007669"/>
    <property type="project" value="UniProtKB-KW"/>
</dbReference>
<dbReference type="InterPro" id="IPR036852">
    <property type="entry name" value="Peptidase_S8/S53_dom_sf"/>
</dbReference>
<proteinExistence type="inferred from homology"/>
<dbReference type="PRINTS" id="PR00723">
    <property type="entry name" value="SUBTILISIN"/>
</dbReference>
<dbReference type="InterPro" id="IPR023828">
    <property type="entry name" value="Peptidase_S8_Ser-AS"/>
</dbReference>
<feature type="domain" description="Peptidase S8/S53" evidence="8">
    <location>
        <begin position="183"/>
        <end position="624"/>
    </location>
</feature>
<dbReference type="Pfam" id="PF05922">
    <property type="entry name" value="Inhibitor_I9"/>
    <property type="match status" value="1"/>
</dbReference>
<evidence type="ECO:0000256" key="5">
    <source>
        <dbReference type="PIRSR" id="PIRSR615500-1"/>
    </source>
</evidence>
<dbReference type="STRING" id="1198245.SAMN05444858_1237"/>
<dbReference type="InterPro" id="IPR041469">
    <property type="entry name" value="Subtilisin-like_FN3"/>
</dbReference>
<keyword evidence="4 6" id="KW-0720">Serine protease</keyword>
<feature type="domain" description="Inhibitor I9" evidence="10">
    <location>
        <begin position="90"/>
        <end position="153"/>
    </location>
</feature>
<dbReference type="InterPro" id="IPR015500">
    <property type="entry name" value="Peptidase_S8_subtilisin-rel"/>
</dbReference>
<name>A0A1N7EF19_9ACTN</name>
<sequence>MPQVNPYVPGRVRRRLVGIVAAVALTATGLASAPGTAAAAGVPASSGPPARYLVQLADAPLATYAGGVAGLAATKAIPGGKLDRKSGSARAYKEYLRQRRESVLTGARVPAGKADVAFDTAFNGFAAELTRTQVARLRATRGVRAVYEDVQVHANTAGTSDYLGLTGQQGVWQQQFGGTSRAGEGVIIGVIDSGFWPESASFAALPTPRQDQATIDAKWKGTCDVGIEAPVTCNNKVIGARWYSGLADLFPDEYSSPRDRNGHGTHTASTAAGDYGVPATIGGQAMGAISGVAPAARLAIYKALYDNGAGSASGSGADIVHAIDDAVADGVDVINYSVGDDWESFTAIEEAFFNAAAAGVFVAAAGGNAGPEAATIDNSMPWVTTVAASTTNQQYSRTLTLGDGRTITGVGVGAIGVGPAPLVSAKASAVDPGAGQGAELCQDGTLDPAKVKGAIVFCKRGVTDRVAKSAAVAKAGGIAMVLYNDGVNSLDADLHAVPTVHITDTAARPIADYIAAGGATATLSAGFLTSVEAPEIAGFSSAGPSNFNGGDLLKPDISAPGVNVAAAFSPAIGGQNFALESGTSMAAPHIAGIAALLRAQHPSWSPSAIRSALMTTAVDTTDKGNPIKLGDADATPFNYGAGEVHPGDAFDPGLVYDSTEQDWRKYLCGLAAKGYPVPADDCATTGAIETNQLNYPSIAMGNMVGTQTVTRTVTNVGDRASTYTPEVRAPEGYAVEVTPAKLHVRAGGTATFKVEITNKAGAFDTWADGSLTWRDELQHHVRIPLVVHNTGLIAPDEITGIGTSGSFSMTAQVGYRGVLAAQPIGLTAGTSTTTTLHGDVPLWDSRSPDNLPVPLPASLYRGTVHVPAGTVNPQILVTAANPGCTEIDWGADPLPPCADFMIDVYDGTGKVVSAVYGGRNGANVVLPGAGDYTLVIEQLYTLNMPVGQEDNTYTITTLLPGAPGSADGKLTIAPENRAVQAGAKADLTLRWSGLTPGRLYIGALVLGNGDGPLKILPIAVRS</sequence>
<dbReference type="Proteomes" id="UP000186004">
    <property type="component" value="Unassembled WGS sequence"/>
</dbReference>
<evidence type="ECO:0000256" key="6">
    <source>
        <dbReference type="PROSITE-ProRule" id="PRU01240"/>
    </source>
</evidence>
<dbReference type="PROSITE" id="PS51892">
    <property type="entry name" value="SUBTILASE"/>
    <property type="match status" value="1"/>
</dbReference>
<evidence type="ECO:0000259" key="10">
    <source>
        <dbReference type="Pfam" id="PF05922"/>
    </source>
</evidence>
<feature type="active site" description="Charge relay system" evidence="5 6">
    <location>
        <position position="263"/>
    </location>
</feature>
<dbReference type="InterPro" id="IPR006311">
    <property type="entry name" value="TAT_signal"/>
</dbReference>
<evidence type="ECO:0000313" key="12">
    <source>
        <dbReference type="EMBL" id="SIR86644.1"/>
    </source>
</evidence>
<evidence type="ECO:0000256" key="4">
    <source>
        <dbReference type="ARBA" id="ARBA00022825"/>
    </source>
</evidence>
<dbReference type="InterPro" id="IPR046450">
    <property type="entry name" value="PA_dom_sf"/>
</dbReference>
<dbReference type="Pfam" id="PF02225">
    <property type="entry name" value="PA"/>
    <property type="match status" value="1"/>
</dbReference>
<dbReference type="InterPro" id="IPR010259">
    <property type="entry name" value="S8pro/Inhibitor_I9"/>
</dbReference>
<keyword evidence="13" id="KW-1185">Reference proteome</keyword>
<evidence type="ECO:0000313" key="13">
    <source>
        <dbReference type="Proteomes" id="UP000186004"/>
    </source>
</evidence>
<dbReference type="InterPro" id="IPR037045">
    <property type="entry name" value="S8pro/Inhibitor_I9_sf"/>
</dbReference>
<keyword evidence="7" id="KW-0732">Signal</keyword>
<feature type="domain" description="PA" evidence="9">
    <location>
        <begin position="421"/>
        <end position="507"/>
    </location>
</feature>
<gene>
    <name evidence="12" type="ORF">SAMN05444858_1237</name>
</gene>